<feature type="compositionally biased region" description="Low complexity" evidence="9">
    <location>
        <begin position="189"/>
        <end position="209"/>
    </location>
</feature>
<evidence type="ECO:0000313" key="11">
    <source>
        <dbReference type="EMBL" id="PNS17172.1"/>
    </source>
</evidence>
<evidence type="ECO:0000256" key="7">
    <source>
        <dbReference type="ARBA" id="ARBA00023242"/>
    </source>
</evidence>
<evidence type="ECO:0000313" key="12">
    <source>
        <dbReference type="Proteomes" id="UP000243797"/>
    </source>
</evidence>
<evidence type="ECO:0000256" key="2">
    <source>
        <dbReference type="ARBA" id="ARBA00004123"/>
    </source>
</evidence>
<feature type="compositionally biased region" description="Low complexity" evidence="9">
    <location>
        <begin position="223"/>
        <end position="236"/>
    </location>
</feature>
<protein>
    <recommendedName>
        <fullName evidence="8">Putative transcription factor kapC</fullName>
    </recommendedName>
</protein>
<dbReference type="InterPro" id="IPR046347">
    <property type="entry name" value="bZIP_sf"/>
</dbReference>
<dbReference type="GO" id="GO:0090575">
    <property type="term" value="C:RNA polymerase II transcription regulator complex"/>
    <property type="evidence" value="ECO:0007669"/>
    <property type="project" value="TreeGrafter"/>
</dbReference>
<feature type="region of interest" description="Disordered" evidence="9">
    <location>
        <begin position="1"/>
        <end position="112"/>
    </location>
</feature>
<evidence type="ECO:0000259" key="10">
    <source>
        <dbReference type="PROSITE" id="PS00036"/>
    </source>
</evidence>
<dbReference type="EMBL" id="NKHZ01000052">
    <property type="protein sequence ID" value="PNS17172.1"/>
    <property type="molecule type" value="Genomic_DNA"/>
</dbReference>
<dbReference type="GO" id="GO:0000976">
    <property type="term" value="F:transcription cis-regulatory region binding"/>
    <property type="evidence" value="ECO:0007669"/>
    <property type="project" value="InterPro"/>
</dbReference>
<evidence type="ECO:0000256" key="3">
    <source>
        <dbReference type="ARBA" id="ARBA00007163"/>
    </source>
</evidence>
<dbReference type="Proteomes" id="UP000243797">
    <property type="component" value="Unassembled WGS sequence"/>
</dbReference>
<dbReference type="AlphaFoldDB" id="A0A2K1QQ73"/>
<organism evidence="11 12">
    <name type="scientific">Sphaceloma murrayae</name>
    <dbReference type="NCBI Taxonomy" id="2082308"/>
    <lineage>
        <taxon>Eukaryota</taxon>
        <taxon>Fungi</taxon>
        <taxon>Dikarya</taxon>
        <taxon>Ascomycota</taxon>
        <taxon>Pezizomycotina</taxon>
        <taxon>Dothideomycetes</taxon>
        <taxon>Dothideomycetidae</taxon>
        <taxon>Myriangiales</taxon>
        <taxon>Elsinoaceae</taxon>
        <taxon>Sphaceloma</taxon>
    </lineage>
</organism>
<evidence type="ECO:0000256" key="1">
    <source>
        <dbReference type="ARBA" id="ARBA00004049"/>
    </source>
</evidence>
<proteinExistence type="inferred from homology"/>
<sequence length="269" mass="28807">MADVSQTEKRFEESLRSQLMGASEPSQLQQPEPPSQSTSGPAPYPVNARSPQSSNGHIDPSIGGGGGGGPSPPGQGQYMGPMVIDDAIAAMGDKGGNNRRELSSTKRAAQNRAAQRAFRQRKEAYISKLEKQVKDYGVMEEDFKALQHENYQLREYILALQTRILDSANELPPPPPRIHLVHPADAQRHQQQQAALAQQRQQEAQQQAQVSTQEGPMEHDHTSPAAATDAQAPTASMTSQRGDDGMSPLAVEQLQAAAAEAGGLGGSKS</sequence>
<keyword evidence="4" id="KW-0805">Transcription regulation</keyword>
<keyword evidence="7" id="KW-0539">Nucleus</keyword>
<comment type="function">
    <text evidence="1">Putative transcription factor.</text>
</comment>
<evidence type="ECO:0000256" key="6">
    <source>
        <dbReference type="ARBA" id="ARBA00023163"/>
    </source>
</evidence>
<accession>A0A2K1QQ73</accession>
<evidence type="ECO:0000256" key="8">
    <source>
        <dbReference type="ARBA" id="ARBA00044067"/>
    </source>
</evidence>
<dbReference type="OrthoDB" id="2593073at2759"/>
<feature type="domain" description="BZIP" evidence="10">
    <location>
        <begin position="106"/>
        <end position="121"/>
    </location>
</feature>
<dbReference type="Gene3D" id="1.20.5.170">
    <property type="match status" value="1"/>
</dbReference>
<comment type="subcellular location">
    <subcellularLocation>
        <location evidence="2">Nucleus</location>
    </subcellularLocation>
</comment>
<dbReference type="SMART" id="SM00338">
    <property type="entry name" value="BRLZ"/>
    <property type="match status" value="1"/>
</dbReference>
<dbReference type="STRING" id="2082308.A0A2K1QQ73"/>
<evidence type="ECO:0000256" key="9">
    <source>
        <dbReference type="SAM" id="MobiDB-lite"/>
    </source>
</evidence>
<dbReference type="GO" id="GO:0001228">
    <property type="term" value="F:DNA-binding transcription activator activity, RNA polymerase II-specific"/>
    <property type="evidence" value="ECO:0007669"/>
    <property type="project" value="TreeGrafter"/>
</dbReference>
<feature type="compositionally biased region" description="Basic and acidic residues" evidence="9">
    <location>
        <begin position="1"/>
        <end position="15"/>
    </location>
</feature>
<dbReference type="InterPro" id="IPR050936">
    <property type="entry name" value="AP-1-like"/>
</dbReference>
<dbReference type="InterPro" id="IPR004827">
    <property type="entry name" value="bZIP"/>
</dbReference>
<dbReference type="PROSITE" id="PS00036">
    <property type="entry name" value="BZIP_BASIC"/>
    <property type="match status" value="1"/>
</dbReference>
<feature type="region of interest" description="Disordered" evidence="9">
    <location>
        <begin position="168"/>
        <end position="254"/>
    </location>
</feature>
<keyword evidence="12" id="KW-1185">Reference proteome</keyword>
<keyword evidence="6" id="KW-0804">Transcription</keyword>
<name>A0A2K1QQ73_9PEZI</name>
<comment type="caution">
    <text evidence="11">The sequence shown here is derived from an EMBL/GenBank/DDBJ whole genome shotgun (WGS) entry which is preliminary data.</text>
</comment>
<gene>
    <name evidence="11" type="ORF">CAC42_7226</name>
</gene>
<dbReference type="InParanoid" id="A0A2K1QQ73"/>
<keyword evidence="5" id="KW-0238">DNA-binding</keyword>
<dbReference type="SUPFAM" id="SSF57959">
    <property type="entry name" value="Leucine zipper domain"/>
    <property type="match status" value="1"/>
</dbReference>
<reference evidence="11 12" key="1">
    <citation type="submission" date="2017-06" db="EMBL/GenBank/DDBJ databases">
        <title>Draft genome sequence of a variant of Elsinoe murrayae.</title>
        <authorList>
            <person name="Cheng Q."/>
        </authorList>
    </citation>
    <scope>NUCLEOTIDE SEQUENCE [LARGE SCALE GENOMIC DNA]</scope>
    <source>
        <strain evidence="11 12">CQ-2017a</strain>
    </source>
</reference>
<dbReference type="PANTHER" id="PTHR40621:SF11">
    <property type="entry name" value="TRANSCRIPTION FACTOR KAPC-RELATED"/>
    <property type="match status" value="1"/>
</dbReference>
<evidence type="ECO:0000256" key="4">
    <source>
        <dbReference type="ARBA" id="ARBA00023015"/>
    </source>
</evidence>
<dbReference type="PANTHER" id="PTHR40621">
    <property type="entry name" value="TRANSCRIPTION FACTOR KAPC-RELATED"/>
    <property type="match status" value="1"/>
</dbReference>
<comment type="similarity">
    <text evidence="3">Belongs to the bZIP family.</text>
</comment>
<dbReference type="Pfam" id="PF00170">
    <property type="entry name" value="bZIP_1"/>
    <property type="match status" value="1"/>
</dbReference>
<evidence type="ECO:0000256" key="5">
    <source>
        <dbReference type="ARBA" id="ARBA00023125"/>
    </source>
</evidence>